<gene>
    <name evidence="2" type="ORF">E2562_033732</name>
</gene>
<dbReference type="OrthoDB" id="1746168at2759"/>
<accession>A0A6G1CAW5</accession>
<keyword evidence="3" id="KW-1185">Reference proteome</keyword>
<dbReference type="EMBL" id="SPHZ02000010">
    <property type="protein sequence ID" value="KAF0897137.1"/>
    <property type="molecule type" value="Genomic_DNA"/>
</dbReference>
<evidence type="ECO:0000256" key="1">
    <source>
        <dbReference type="SAM" id="MobiDB-lite"/>
    </source>
</evidence>
<feature type="region of interest" description="Disordered" evidence="1">
    <location>
        <begin position="59"/>
        <end position="109"/>
    </location>
</feature>
<reference evidence="2 3" key="1">
    <citation type="submission" date="2019-11" db="EMBL/GenBank/DDBJ databases">
        <title>Whole genome sequence of Oryza granulata.</title>
        <authorList>
            <person name="Li W."/>
        </authorList>
    </citation>
    <scope>NUCLEOTIDE SEQUENCE [LARGE SCALE GENOMIC DNA]</scope>
    <source>
        <strain evidence="3">cv. Menghai</strain>
        <tissue evidence="2">Leaf</tissue>
    </source>
</reference>
<dbReference type="AlphaFoldDB" id="A0A6G1CAW5"/>
<evidence type="ECO:0008006" key="4">
    <source>
        <dbReference type="Google" id="ProtNLM"/>
    </source>
</evidence>
<comment type="caution">
    <text evidence="2">The sequence shown here is derived from an EMBL/GenBank/DDBJ whole genome shotgun (WGS) entry which is preliminary data.</text>
</comment>
<dbReference type="Proteomes" id="UP000479710">
    <property type="component" value="Unassembled WGS sequence"/>
</dbReference>
<organism evidence="2 3">
    <name type="scientific">Oryza meyeriana var. granulata</name>
    <dbReference type="NCBI Taxonomy" id="110450"/>
    <lineage>
        <taxon>Eukaryota</taxon>
        <taxon>Viridiplantae</taxon>
        <taxon>Streptophyta</taxon>
        <taxon>Embryophyta</taxon>
        <taxon>Tracheophyta</taxon>
        <taxon>Spermatophyta</taxon>
        <taxon>Magnoliopsida</taxon>
        <taxon>Liliopsida</taxon>
        <taxon>Poales</taxon>
        <taxon>Poaceae</taxon>
        <taxon>BOP clade</taxon>
        <taxon>Oryzoideae</taxon>
        <taxon>Oryzeae</taxon>
        <taxon>Oryzinae</taxon>
        <taxon>Oryza</taxon>
        <taxon>Oryza meyeriana</taxon>
    </lineage>
</organism>
<evidence type="ECO:0000313" key="3">
    <source>
        <dbReference type="Proteomes" id="UP000479710"/>
    </source>
</evidence>
<sequence length="109" mass="12087">MAAYVDEVRKLEKHFDSLELHHVPHRDNMLTDELSRLTSSHASILAGTFEERLTPPSFSAAYQDEGEAPRQGEVAQVTPSVEKPVKESLSDECPVLAGSSQEPPWIDCI</sequence>
<evidence type="ECO:0000313" key="2">
    <source>
        <dbReference type="EMBL" id="KAF0897137.1"/>
    </source>
</evidence>
<name>A0A6G1CAW5_9ORYZ</name>
<proteinExistence type="predicted"/>
<protein>
    <recommendedName>
        <fullName evidence="4">RNase H type-1 domain-containing protein</fullName>
    </recommendedName>
</protein>